<dbReference type="OrthoDB" id="538755at2759"/>
<keyword evidence="1" id="KW-1133">Transmembrane helix</keyword>
<evidence type="ECO:0000313" key="3">
    <source>
        <dbReference type="Proteomes" id="UP000650467"/>
    </source>
</evidence>
<dbReference type="AlphaFoldDB" id="A0A835W951"/>
<name>A0A835W951_CHLIN</name>
<keyword evidence="1" id="KW-0472">Membrane</keyword>
<keyword evidence="3" id="KW-1185">Reference proteome</keyword>
<feature type="transmembrane region" description="Helical" evidence="1">
    <location>
        <begin position="28"/>
        <end position="59"/>
    </location>
</feature>
<comment type="caution">
    <text evidence="2">The sequence shown here is derived from an EMBL/GenBank/DDBJ whole genome shotgun (WGS) entry which is preliminary data.</text>
</comment>
<evidence type="ECO:0000256" key="1">
    <source>
        <dbReference type="SAM" id="Phobius"/>
    </source>
</evidence>
<feature type="transmembrane region" description="Helical" evidence="1">
    <location>
        <begin position="66"/>
        <end position="84"/>
    </location>
</feature>
<gene>
    <name evidence="2" type="ORF">HXX76_003700</name>
</gene>
<evidence type="ECO:0000313" key="2">
    <source>
        <dbReference type="EMBL" id="KAG2440846.1"/>
    </source>
</evidence>
<proteinExistence type="predicted"/>
<accession>A0A835W951</accession>
<organism evidence="2 3">
    <name type="scientific">Chlamydomonas incerta</name>
    <dbReference type="NCBI Taxonomy" id="51695"/>
    <lineage>
        <taxon>Eukaryota</taxon>
        <taxon>Viridiplantae</taxon>
        <taxon>Chlorophyta</taxon>
        <taxon>core chlorophytes</taxon>
        <taxon>Chlorophyceae</taxon>
        <taxon>CS clade</taxon>
        <taxon>Chlamydomonadales</taxon>
        <taxon>Chlamydomonadaceae</taxon>
        <taxon>Chlamydomonas</taxon>
    </lineage>
</organism>
<dbReference type="Proteomes" id="UP000650467">
    <property type="component" value="Unassembled WGS sequence"/>
</dbReference>
<keyword evidence="1" id="KW-0812">Transmembrane</keyword>
<reference evidence="2" key="1">
    <citation type="journal article" date="2020" name="bioRxiv">
        <title>Comparative genomics of Chlamydomonas.</title>
        <authorList>
            <person name="Craig R.J."/>
            <person name="Hasan A.R."/>
            <person name="Ness R.W."/>
            <person name="Keightley P.D."/>
        </authorList>
    </citation>
    <scope>NUCLEOTIDE SEQUENCE</scope>
    <source>
        <strain evidence="2">SAG 7.73</strain>
    </source>
</reference>
<feature type="transmembrane region" description="Helical" evidence="1">
    <location>
        <begin position="96"/>
        <end position="120"/>
    </location>
</feature>
<dbReference type="EMBL" id="JAEHOC010000006">
    <property type="protein sequence ID" value="KAG2440846.1"/>
    <property type="molecule type" value="Genomic_DNA"/>
</dbReference>
<protein>
    <submittedName>
        <fullName evidence="2">Uncharacterized protein</fullName>
    </submittedName>
</protein>
<sequence>MWALADYTDQVPVFVEQLGEYRQYVQAFAAMATVFSFSCIFKDGILGLFLGYGGVLFLASRSACDINGGIVMCVVAVLTAYVMFSKAGEEEPEAAAAAAAAAGAAPATAGAGAGAAVPLISPAKEAKKTK</sequence>